<protein>
    <recommendedName>
        <fullName evidence="2">DUF6562 domain-containing protein</fullName>
    </recommendedName>
</protein>
<dbReference type="InterPro" id="IPR046692">
    <property type="entry name" value="DUF6562"/>
</dbReference>
<dbReference type="PROSITE" id="PS51257">
    <property type="entry name" value="PROKAR_LIPOPROTEIN"/>
    <property type="match status" value="1"/>
</dbReference>
<dbReference type="PATRIC" id="fig|1235787.3.peg.4056"/>
<dbReference type="RefSeq" id="WP_016274436.1">
    <property type="nucleotide sequence ID" value="NZ_KE159490.1"/>
</dbReference>
<proteinExistence type="predicted"/>
<dbReference type="AlphaFoldDB" id="R9HW30"/>
<organism evidence="3 4">
    <name type="scientific">Bacteroides uniformis dnLKV2</name>
    <dbReference type="NCBI Taxonomy" id="1235787"/>
    <lineage>
        <taxon>Bacteria</taxon>
        <taxon>Pseudomonadati</taxon>
        <taxon>Bacteroidota</taxon>
        <taxon>Bacteroidia</taxon>
        <taxon>Bacteroidales</taxon>
        <taxon>Bacteroidaceae</taxon>
        <taxon>Bacteroides</taxon>
    </lineage>
</organism>
<sequence>MRTFNSTLAWMAALCFVLFACGEDDAPTIPEEPDTPTGLSFYLSVKEADGEGAVSTDMDTYWLVFDEDDRLKDYRHNTSIDELNATYTPAEAGRYTYMLAMSQDADALPEQLPEGMPLGDAFRMLKSAKERGANLLTGWKRVVVEEDELNPCTIRMGRRLIEPQSARLFIRLPEAVNAGLALRCVAEAYEPEKGQCVVHRSFFPMAGVGAKTFEVSLDNLEELDYDLLLWLDYIEGDSPDEDHNYITSSLKSVTIDDKKPYVAGDVGRRAYFVHTKAHLSQTRAAMPQTAMMQSPFAAYSVTCSDDLKYKGMQGVNDLPDWKDIVVEGTYKGYFPCAFNVWDGVPSDARTGQTFTARAKLKPAGGVVLFDDFVMAAGEEASFVTMSFTLVDDRTGEPFSRVGEVVVDYTPGEEINVVSGDYLTAGVFDDDMNVDDRWEGKIDVEF</sequence>
<keyword evidence="1" id="KW-0732">Signal</keyword>
<dbReference type="HOGENOM" id="CLU_637229_0_0_10"/>
<dbReference type="EMBL" id="ASSO01000013">
    <property type="protein sequence ID" value="EOS05390.1"/>
    <property type="molecule type" value="Genomic_DNA"/>
</dbReference>
<dbReference type="Proteomes" id="UP000014212">
    <property type="component" value="Unassembled WGS sequence"/>
</dbReference>
<feature type="signal peptide" evidence="1">
    <location>
        <begin position="1"/>
        <end position="20"/>
    </location>
</feature>
<dbReference type="Pfam" id="PF20200">
    <property type="entry name" value="DUF6562"/>
    <property type="match status" value="1"/>
</dbReference>
<evidence type="ECO:0000313" key="4">
    <source>
        <dbReference type="Proteomes" id="UP000014212"/>
    </source>
</evidence>
<evidence type="ECO:0000313" key="3">
    <source>
        <dbReference type="EMBL" id="EOS05390.1"/>
    </source>
</evidence>
<gene>
    <name evidence="3" type="ORF">C801_03989</name>
</gene>
<name>R9HW30_BACUN</name>
<feature type="domain" description="DUF6562" evidence="2">
    <location>
        <begin position="180"/>
        <end position="444"/>
    </location>
</feature>
<evidence type="ECO:0000256" key="1">
    <source>
        <dbReference type="SAM" id="SignalP"/>
    </source>
</evidence>
<feature type="chain" id="PRO_5004473695" description="DUF6562 domain-containing protein" evidence="1">
    <location>
        <begin position="21"/>
        <end position="445"/>
    </location>
</feature>
<evidence type="ECO:0000259" key="2">
    <source>
        <dbReference type="Pfam" id="PF20200"/>
    </source>
</evidence>
<reference evidence="3 4" key="1">
    <citation type="submission" date="2013-04" db="EMBL/GenBank/DDBJ databases">
        <title>The Genome Sequence of Bacteroides uniformis dnLKV2.</title>
        <authorList>
            <consortium name="The Broad Institute Genomics Platform"/>
            <consortium name="The Broad Institute Genome Sequencing Center for Infectious Disease"/>
            <person name="Earl A."/>
            <person name="Xavier R."/>
            <person name="Kuhn K."/>
            <person name="Stappenbeck T."/>
            <person name="Walker B."/>
            <person name="Young S."/>
            <person name="Zeng Q."/>
            <person name="Gargeya S."/>
            <person name="Fitzgerald M."/>
            <person name="Haas B."/>
            <person name="Abouelleil A."/>
            <person name="Allen A.W."/>
            <person name="Alvarado L."/>
            <person name="Arachchi H.M."/>
            <person name="Berlin A.M."/>
            <person name="Chapman S.B."/>
            <person name="Gainer-Dewar J."/>
            <person name="Goldberg J."/>
            <person name="Griggs A."/>
            <person name="Gujja S."/>
            <person name="Hansen M."/>
            <person name="Howarth C."/>
            <person name="Imamovic A."/>
            <person name="Ireland A."/>
            <person name="Larimer J."/>
            <person name="McCowan C."/>
            <person name="Murphy C."/>
            <person name="Pearson M."/>
            <person name="Poon T.W."/>
            <person name="Priest M."/>
            <person name="Roberts A."/>
            <person name="Saif S."/>
            <person name="Shea T."/>
            <person name="Sisk P."/>
            <person name="Sykes S."/>
            <person name="Wortman J."/>
            <person name="Nusbaum C."/>
            <person name="Birren B."/>
        </authorList>
    </citation>
    <scope>NUCLEOTIDE SEQUENCE [LARGE SCALE GENOMIC DNA]</scope>
    <source>
        <strain evidence="4">dnLKV2</strain>
    </source>
</reference>
<accession>R9HW30</accession>
<comment type="caution">
    <text evidence="3">The sequence shown here is derived from an EMBL/GenBank/DDBJ whole genome shotgun (WGS) entry which is preliminary data.</text>
</comment>